<dbReference type="InterPro" id="IPR036388">
    <property type="entry name" value="WH-like_DNA-bd_sf"/>
</dbReference>
<evidence type="ECO:0000259" key="3">
    <source>
        <dbReference type="PROSITE" id="PS51372"/>
    </source>
</evidence>
<evidence type="ECO:0000313" key="5">
    <source>
        <dbReference type="Proteomes" id="UP000269374"/>
    </source>
</evidence>
<evidence type="ECO:0000313" key="4">
    <source>
        <dbReference type="EMBL" id="AYG00658.1"/>
    </source>
</evidence>
<feature type="domain" description="PRD" evidence="3">
    <location>
        <begin position="268"/>
        <end position="374"/>
    </location>
</feature>
<dbReference type="SUPFAM" id="SSF55804">
    <property type="entry name" value="Phoshotransferase/anion transport protein"/>
    <property type="match status" value="1"/>
</dbReference>
<dbReference type="SUPFAM" id="SSF63520">
    <property type="entry name" value="PTS-regulatory domain, PRD"/>
    <property type="match status" value="2"/>
</dbReference>
<dbReference type="InterPro" id="IPR036634">
    <property type="entry name" value="PRD_sf"/>
</dbReference>
<dbReference type="InterPro" id="IPR011608">
    <property type="entry name" value="PRD"/>
</dbReference>
<dbReference type="Gene3D" id="1.10.10.10">
    <property type="entry name" value="Winged helix-like DNA-binding domain superfamily/Winged helix DNA-binding domain"/>
    <property type="match status" value="2"/>
</dbReference>
<dbReference type="GO" id="GO:0006355">
    <property type="term" value="P:regulation of DNA-templated transcription"/>
    <property type="evidence" value="ECO:0007669"/>
    <property type="project" value="InterPro"/>
</dbReference>
<dbReference type="Proteomes" id="UP000269374">
    <property type="component" value="Chromosome"/>
</dbReference>
<dbReference type="RefSeq" id="WP_120772046.1">
    <property type="nucleotide sequence ID" value="NZ_CP032627.1"/>
</dbReference>
<dbReference type="Gene3D" id="3.40.930.10">
    <property type="entry name" value="Mannitol-specific EII, Chain A"/>
    <property type="match status" value="1"/>
</dbReference>
<gene>
    <name evidence="4" type="ORF">D7I46_05850</name>
</gene>
<sequence>MKKKEILLDYLKNQKKEQFVSSSDLAKILGVTNRSIRYYVKQLNDDVPDLVESSREGYRYNWQYFEVPKVDESVDGRRFSILRYLLQKGDDGVDLFDLAEELLVSESTIRQDMSALQELMQDYQLMIKQHEFRYYLTGTQEAKRLLIMTLIRKKNGDAPSLEGEMQQFLGEIPLSVLTEICQQVFDEFNFHVNQYFFQNFILHLIIVLNQKWQDESKVFSSPSLPMIEKIAESIFDHYHLELAQEDKFELALLCDGERGHREVEVSNYVSKNVSASLHRALEELSSVFLIDFTDQQFLNRLLLHTQNLYNRVKNKKVKRNLSALEIKMRYPALFDVAVYLSSLIATDLKIEIAEDEIAFLALHIGSFLDEQKKNAEKIHTLLVGSDYLERENQIQVLLESRFGDELLFVSADEIKNTDSVEFIISSEKKFFDYDAEVVFIQEFLRERDFVRIRKGIERTKQKRYLHFLEEFLPKLIQKEACIALEKVESKEEVFSFIGQWFFEKGFTDHHYTQRLFEREKMASTAFTSGVALPHTIRYEGKKTGFLVLKPVQPLYWDEQSIKLILAMAINPADSHDFNRIFPRIIEILVEEYHVNFLRRSQTSDEFIKRLIELMVADGYYD</sequence>
<dbReference type="KEGG" id="lact:D7I46_05850"/>
<dbReference type="SUPFAM" id="SSF46785">
    <property type="entry name" value="Winged helix' DNA-binding domain"/>
    <property type="match status" value="1"/>
</dbReference>
<dbReference type="PANTHER" id="PTHR30185">
    <property type="entry name" value="CRYPTIC BETA-GLUCOSIDE BGL OPERON ANTITERMINATOR"/>
    <property type="match status" value="1"/>
</dbReference>
<feature type="domain" description="PTS EIIA type-2" evidence="2">
    <location>
        <begin position="474"/>
        <end position="614"/>
    </location>
</feature>
<reference evidence="4 5" key="1">
    <citation type="submission" date="2018-09" db="EMBL/GenBank/DDBJ databases">
        <title>Genome sequencing of strain 1JSPR-7.</title>
        <authorList>
            <person name="Heo J."/>
            <person name="Kim S.-J."/>
            <person name="Kwon S.-W."/>
        </authorList>
    </citation>
    <scope>NUCLEOTIDE SEQUENCE [LARGE SCALE GENOMIC DNA]</scope>
    <source>
        <strain evidence="4 5">1JSPR-7</strain>
    </source>
</reference>
<dbReference type="Pfam" id="PF00359">
    <property type="entry name" value="PTS_EIIA_2"/>
    <property type="match status" value="1"/>
</dbReference>
<dbReference type="PANTHER" id="PTHR30185:SF12">
    <property type="entry name" value="TRANSCRIPTIONAL REGULATOR MANR"/>
    <property type="match status" value="1"/>
</dbReference>
<organism evidence="4 5">
    <name type="scientific">Lactococcus allomyrinae</name>
    <dbReference type="NCBI Taxonomy" id="2419773"/>
    <lineage>
        <taxon>Bacteria</taxon>
        <taxon>Bacillati</taxon>
        <taxon>Bacillota</taxon>
        <taxon>Bacilli</taxon>
        <taxon>Lactobacillales</taxon>
        <taxon>Streptococcaceae</taxon>
        <taxon>Lactococcus</taxon>
    </lineage>
</organism>
<dbReference type="InterPro" id="IPR016152">
    <property type="entry name" value="PTrfase/Anion_transptr"/>
</dbReference>
<dbReference type="EMBL" id="CP032627">
    <property type="protein sequence ID" value="AYG00658.1"/>
    <property type="molecule type" value="Genomic_DNA"/>
</dbReference>
<dbReference type="InterPro" id="IPR002178">
    <property type="entry name" value="PTS_EIIA_type-2_dom"/>
</dbReference>
<accession>A0A387BDS0</accession>
<dbReference type="OrthoDB" id="3710983at2"/>
<keyword evidence="5" id="KW-1185">Reference proteome</keyword>
<dbReference type="PROSITE" id="PS51372">
    <property type="entry name" value="PRD_2"/>
    <property type="match status" value="1"/>
</dbReference>
<protein>
    <submittedName>
        <fullName evidence="4">HTH domain-containing protein</fullName>
    </submittedName>
</protein>
<dbReference type="InterPro" id="IPR013196">
    <property type="entry name" value="HTH_11"/>
</dbReference>
<dbReference type="Pfam" id="PF08279">
    <property type="entry name" value="HTH_11"/>
    <property type="match status" value="2"/>
</dbReference>
<evidence type="ECO:0000256" key="1">
    <source>
        <dbReference type="ARBA" id="ARBA00022737"/>
    </source>
</evidence>
<dbReference type="PROSITE" id="PS51094">
    <property type="entry name" value="PTS_EIIA_TYPE_2"/>
    <property type="match status" value="1"/>
</dbReference>
<name>A0A387BDS0_9LACT</name>
<proteinExistence type="predicted"/>
<dbReference type="Pfam" id="PF00874">
    <property type="entry name" value="PRD"/>
    <property type="match status" value="1"/>
</dbReference>
<dbReference type="InterPro" id="IPR050661">
    <property type="entry name" value="BglG_antiterminators"/>
</dbReference>
<dbReference type="Gene3D" id="1.10.1790.10">
    <property type="entry name" value="PRD domain"/>
    <property type="match status" value="1"/>
</dbReference>
<evidence type="ECO:0000259" key="2">
    <source>
        <dbReference type="PROSITE" id="PS51094"/>
    </source>
</evidence>
<dbReference type="AlphaFoldDB" id="A0A387BDS0"/>
<keyword evidence="1" id="KW-0677">Repeat</keyword>
<dbReference type="InterPro" id="IPR036390">
    <property type="entry name" value="WH_DNA-bd_sf"/>
</dbReference>